<name>A0A6G1PZB7_CHAAH</name>
<organism evidence="3 4">
    <name type="scientific">Channa argus</name>
    <name type="common">Northern snakehead</name>
    <name type="synonym">Ophicephalus argus</name>
    <dbReference type="NCBI Taxonomy" id="215402"/>
    <lineage>
        <taxon>Eukaryota</taxon>
        <taxon>Metazoa</taxon>
        <taxon>Chordata</taxon>
        <taxon>Craniata</taxon>
        <taxon>Vertebrata</taxon>
        <taxon>Euteleostomi</taxon>
        <taxon>Actinopterygii</taxon>
        <taxon>Neopterygii</taxon>
        <taxon>Teleostei</taxon>
        <taxon>Neoteleostei</taxon>
        <taxon>Acanthomorphata</taxon>
        <taxon>Anabantaria</taxon>
        <taxon>Anabantiformes</taxon>
        <taxon>Channoidei</taxon>
        <taxon>Channidae</taxon>
        <taxon>Channa</taxon>
    </lineage>
</organism>
<dbReference type="PANTHER" id="PTHR47615:SF1">
    <property type="entry name" value="COILED-COIL DOMAIN-CONTAINING PROTEIN 158"/>
    <property type="match status" value="1"/>
</dbReference>
<feature type="coiled-coil region" evidence="1">
    <location>
        <begin position="211"/>
        <end position="241"/>
    </location>
</feature>
<reference evidence="3 4" key="1">
    <citation type="submission" date="2019-02" db="EMBL/GenBank/DDBJ databases">
        <title>Opniocepnalus argus genome.</title>
        <authorList>
            <person name="Zhou C."/>
            <person name="Xiao S."/>
        </authorList>
    </citation>
    <scope>NUCLEOTIDE SEQUENCE [LARGE SCALE GENOMIC DNA]</scope>
    <source>
        <strain evidence="3">OARG1902GOOAL</strain>
        <tissue evidence="3">Muscle</tissue>
    </source>
</reference>
<evidence type="ECO:0000313" key="3">
    <source>
        <dbReference type="EMBL" id="KAF3695494.1"/>
    </source>
</evidence>
<evidence type="ECO:0000256" key="2">
    <source>
        <dbReference type="SAM" id="MobiDB-lite"/>
    </source>
</evidence>
<reference evidence="4" key="2">
    <citation type="submission" date="2019-02" db="EMBL/GenBank/DDBJ databases">
        <title>Opniocepnalus argus Var Kimnra genome.</title>
        <authorList>
            <person name="Zhou C."/>
            <person name="Xiao S."/>
        </authorList>
    </citation>
    <scope>NUCLEOTIDE SEQUENCE [LARGE SCALE GENOMIC DNA]</scope>
</reference>
<dbReference type="InterPro" id="IPR031809">
    <property type="entry name" value="CCDC158"/>
</dbReference>
<feature type="coiled-coil region" evidence="1">
    <location>
        <begin position="59"/>
        <end position="86"/>
    </location>
</feature>
<gene>
    <name evidence="3" type="ORF">EXN66_Car011170</name>
</gene>
<feature type="region of interest" description="Disordered" evidence="2">
    <location>
        <begin position="477"/>
        <end position="497"/>
    </location>
</feature>
<dbReference type="Pfam" id="PF15921">
    <property type="entry name" value="CCDC158"/>
    <property type="match status" value="2"/>
</dbReference>
<feature type="region of interest" description="Disordered" evidence="2">
    <location>
        <begin position="808"/>
        <end position="877"/>
    </location>
</feature>
<feature type="compositionally biased region" description="Basic and acidic residues" evidence="2">
    <location>
        <begin position="842"/>
        <end position="859"/>
    </location>
</feature>
<feature type="coiled-coil region" evidence="1">
    <location>
        <begin position="379"/>
        <end position="406"/>
    </location>
</feature>
<feature type="coiled-coil region" evidence="1">
    <location>
        <begin position="639"/>
        <end position="708"/>
    </location>
</feature>
<dbReference type="PANTHER" id="PTHR47615">
    <property type="entry name" value="COILED-COIL DOMAIN-CONTAINING PROTEIN 158"/>
    <property type="match status" value="1"/>
</dbReference>
<dbReference type="EMBL" id="CM015722">
    <property type="protein sequence ID" value="KAF3695494.1"/>
    <property type="molecule type" value="Genomic_DNA"/>
</dbReference>
<keyword evidence="1" id="KW-0175">Coiled coil</keyword>
<keyword evidence="4" id="KW-1185">Reference proteome</keyword>
<protein>
    <submittedName>
        <fullName evidence="3">Coiled-coil domain-containing protein 158</fullName>
    </submittedName>
</protein>
<dbReference type="Proteomes" id="UP000503349">
    <property type="component" value="Chromosome 11"/>
</dbReference>
<accession>A0A6G1PZB7</accession>
<evidence type="ECO:0000256" key="1">
    <source>
        <dbReference type="SAM" id="Coils"/>
    </source>
</evidence>
<dbReference type="AlphaFoldDB" id="A0A6G1PZB7"/>
<feature type="coiled-coil region" evidence="1">
    <location>
        <begin position="537"/>
        <end position="606"/>
    </location>
</feature>
<sequence>MSLGFQSCGHQSLGLSPKNGADILHFESPPSSNLRQATAVRINETKDISPRLRFSSLTLAELSEELDRRTKETQRLQEEVENATREALEKFGCTFGISSSDGQSYHKQRVNLREIPDDFTVFSTHQQALTQPCVQDSLNQLVVQSDINCAGKEVLDNTMDDCVQQFSDLQLSKIHDQSEQQTFSLDRAILNLQTKLHKVEMEKDVQSDLRLKDSRKHADQMEKMLSMLEELQKIKRAADEKRPNIDRGSIQLSPAATITEEFRKETDQLQGRVFSKSVEHLRSEERNGINEQKRVTAGMEPVAAVIRMDDLIASLGQEVELLTDRLSSSKNNSVSLKIKLDLLQKLAEGQTSLYQCEVRDLESAVSSHKDKICFLEQQLIQAQSQLMEVQREKEQTLQQAEVLQSQLGQLKKCAEQQHFELQVEMKALRGSLEASREQLCQAGEKNTCLQALLEQRVQEWRKSQQLLQEKEEELQLRQEENHQHLSSLEKAQSKYQTLHEEGETLRLQLEDREKRLNILRLQIHGTIQTVEQHSHTIDNLHQDNSLLSNQLNQHKLEIQQLRGELEKHKSDLAAAEHEKRQLQASVVELRQQVQEETLEKQKLITQLEVQFMKLNTLTKEHKELQQMHSCRKEEQQGVLLELQSQLRDTHDELDQVRSNLRTLEGAEGHALQVAMDMQTEITVKREQVDSLQGKTQHLKEAMEKLHQEKLYQNLENQRHLQELMFIREEKRLLALELEAFRTKDQQLRERISDLEAILHKMSGSFANCQDFIQQQEQEFFRLKLQHALDLKELRGKNLHAAAKEPLPVLNSSAGTDPFPQHVSNTQTKSKRQQENPTQDLRSLVKELRGAISENHRPHTDNSVTDNRANRRRSAPGRVHSTAYEPHLLMTAEPNGKIIGNKYFGEITSSPQLFSLGRRSPVHCLLTSDPNS</sequence>
<evidence type="ECO:0000313" key="4">
    <source>
        <dbReference type="Proteomes" id="UP000503349"/>
    </source>
</evidence>
<proteinExistence type="predicted"/>